<feature type="domain" description="Major facilitator superfamily (MFS) profile" evidence="7">
    <location>
        <begin position="55"/>
        <end position="568"/>
    </location>
</feature>
<name>A0A0D2H959_9EURO</name>
<organism evidence="8 9">
    <name type="scientific">Fonsecaea pedrosoi CBS 271.37</name>
    <dbReference type="NCBI Taxonomy" id="1442368"/>
    <lineage>
        <taxon>Eukaryota</taxon>
        <taxon>Fungi</taxon>
        <taxon>Dikarya</taxon>
        <taxon>Ascomycota</taxon>
        <taxon>Pezizomycotina</taxon>
        <taxon>Eurotiomycetes</taxon>
        <taxon>Chaetothyriomycetidae</taxon>
        <taxon>Chaetothyriales</taxon>
        <taxon>Herpotrichiellaceae</taxon>
        <taxon>Fonsecaea</taxon>
    </lineage>
</organism>
<reference evidence="8 9" key="1">
    <citation type="submission" date="2015-01" db="EMBL/GenBank/DDBJ databases">
        <title>The Genome Sequence of Fonsecaea pedrosoi CBS 271.37.</title>
        <authorList>
            <consortium name="The Broad Institute Genomics Platform"/>
            <person name="Cuomo C."/>
            <person name="de Hoog S."/>
            <person name="Gorbushina A."/>
            <person name="Stielow B."/>
            <person name="Teixiera M."/>
            <person name="Abouelleil A."/>
            <person name="Chapman S.B."/>
            <person name="Priest M."/>
            <person name="Young S.K."/>
            <person name="Wortman J."/>
            <person name="Nusbaum C."/>
            <person name="Birren B."/>
        </authorList>
    </citation>
    <scope>NUCLEOTIDE SEQUENCE [LARGE SCALE GENOMIC DNA]</scope>
    <source>
        <strain evidence="8 9">CBS 271.37</strain>
    </source>
</reference>
<feature type="transmembrane region" description="Helical" evidence="6">
    <location>
        <begin position="539"/>
        <end position="560"/>
    </location>
</feature>
<keyword evidence="2" id="KW-0813">Transport</keyword>
<dbReference type="EMBL" id="KN846971">
    <property type="protein sequence ID" value="KIW81099.1"/>
    <property type="molecule type" value="Genomic_DNA"/>
</dbReference>
<dbReference type="VEuPathDB" id="FungiDB:Z517_04122"/>
<dbReference type="CDD" id="cd06179">
    <property type="entry name" value="MFS_TRI12_like"/>
    <property type="match status" value="1"/>
</dbReference>
<feature type="transmembrane region" description="Helical" evidence="6">
    <location>
        <begin position="322"/>
        <end position="343"/>
    </location>
</feature>
<keyword evidence="4 6" id="KW-1133">Transmembrane helix</keyword>
<evidence type="ECO:0000256" key="6">
    <source>
        <dbReference type="SAM" id="Phobius"/>
    </source>
</evidence>
<comment type="subcellular location">
    <subcellularLocation>
        <location evidence="1">Membrane</location>
        <topology evidence="1">Multi-pass membrane protein</topology>
    </subcellularLocation>
</comment>
<dbReference type="PANTHER" id="PTHR23501:SF109">
    <property type="entry name" value="MAJOR FACILITATOR SUPERFAMILY (MFS) PROFILE DOMAIN-CONTAINING PROTEIN-RELATED"/>
    <property type="match status" value="1"/>
</dbReference>
<feature type="transmembrane region" description="Helical" evidence="6">
    <location>
        <begin position="91"/>
        <end position="109"/>
    </location>
</feature>
<keyword evidence="3 6" id="KW-0812">Transmembrane</keyword>
<dbReference type="InterPro" id="IPR020846">
    <property type="entry name" value="MFS_dom"/>
</dbReference>
<accession>A0A0D2H959</accession>
<feature type="transmembrane region" description="Helical" evidence="6">
    <location>
        <begin position="452"/>
        <end position="472"/>
    </location>
</feature>
<dbReference type="HOGENOM" id="CLU_000960_25_2_1"/>
<feature type="transmembrane region" description="Helical" evidence="6">
    <location>
        <begin position="177"/>
        <end position="200"/>
    </location>
</feature>
<keyword evidence="5 6" id="KW-0472">Membrane</keyword>
<evidence type="ECO:0000259" key="7">
    <source>
        <dbReference type="PROSITE" id="PS50850"/>
    </source>
</evidence>
<dbReference type="PROSITE" id="PS00216">
    <property type="entry name" value="SUGAR_TRANSPORT_1"/>
    <property type="match status" value="1"/>
</dbReference>
<protein>
    <recommendedName>
        <fullName evidence="7">Major facilitator superfamily (MFS) profile domain-containing protein</fullName>
    </recommendedName>
</protein>
<dbReference type="InterPro" id="IPR036259">
    <property type="entry name" value="MFS_trans_sf"/>
</dbReference>
<sequence length="599" mass="63916">MAATIEQVPSSKEDAAIEHASVSQVEELSIDDLAKPEDIMIITTENPYGEINFIGTYCAIALSLMGAYGGWTMPATSLAYINADLGPTQDINWVALVWTLCTGIGFTLVGRLSDIFGRRYFFIASAVLATVGCIVASRAQSVNQLIGANVLIGLAAAAQSSFNYVVSELVPVRHRFYALFGVYLLGIPILAFGPIWSRLFIVHTAQSWRWDYYMMTILNFVNVLLWTIFYHPPDFEHLHRNRSKLQELKEIDYVGIFLFTAGMLLFIMGLSWGGVQYPWKSAHVLSTLVIGAVLVIAFVLYEIYMPLRRPIVPMHLFRNKDYSALIVVTTVGGMMYFSISAIYPQMVAVLFTNDIVYGGILSCTVTAGTIAGQLIGTATAVVGGRMKWKLVASCVAMTAFNGGVAGAGEDKAIATALSCLGACMVGILEGYACGLVTIVIDDQKELGAAGGIFGSVRTIGAVVSTAIFTSILNNKLSGHISGDVVPTIVQAGLPVSSVESFVGALTAGNADAMSKIPGVTPSIIATAATALKDAYSKSFAMVFLASIAFGGCAIIAALFVPNVDDKMTHEVVRRLEASGLGKFGGKKEKNATSVTETKA</sequence>
<feature type="transmembrane region" description="Helical" evidence="6">
    <location>
        <begin position="355"/>
        <end position="376"/>
    </location>
</feature>
<proteinExistence type="predicted"/>
<dbReference type="OrthoDB" id="4139357at2759"/>
<evidence type="ECO:0000256" key="4">
    <source>
        <dbReference type="ARBA" id="ARBA00022989"/>
    </source>
</evidence>
<feature type="transmembrane region" description="Helical" evidence="6">
    <location>
        <begin position="281"/>
        <end position="301"/>
    </location>
</feature>
<evidence type="ECO:0000256" key="1">
    <source>
        <dbReference type="ARBA" id="ARBA00004141"/>
    </source>
</evidence>
<dbReference type="InterPro" id="IPR010573">
    <property type="entry name" value="MFS_Str1/Tri12-like"/>
</dbReference>
<keyword evidence="9" id="KW-1185">Reference proteome</keyword>
<dbReference type="Pfam" id="PF06609">
    <property type="entry name" value="TRI12"/>
    <property type="match status" value="1"/>
</dbReference>
<dbReference type="GO" id="GO:0005886">
    <property type="term" value="C:plasma membrane"/>
    <property type="evidence" value="ECO:0007669"/>
    <property type="project" value="TreeGrafter"/>
</dbReference>
<dbReference type="AlphaFoldDB" id="A0A0D2H959"/>
<evidence type="ECO:0000256" key="2">
    <source>
        <dbReference type="ARBA" id="ARBA00022448"/>
    </source>
</evidence>
<feature type="transmembrane region" description="Helical" evidence="6">
    <location>
        <begin position="251"/>
        <end position="275"/>
    </location>
</feature>
<gene>
    <name evidence="8" type="ORF">Z517_04122</name>
</gene>
<dbReference type="Gene3D" id="1.20.1250.20">
    <property type="entry name" value="MFS general substrate transporter like domains"/>
    <property type="match status" value="1"/>
</dbReference>
<dbReference type="GO" id="GO:0022857">
    <property type="term" value="F:transmembrane transporter activity"/>
    <property type="evidence" value="ECO:0007669"/>
    <property type="project" value="InterPro"/>
</dbReference>
<dbReference type="PANTHER" id="PTHR23501">
    <property type="entry name" value="MAJOR FACILITATOR SUPERFAMILY"/>
    <property type="match status" value="1"/>
</dbReference>
<dbReference type="InterPro" id="IPR005829">
    <property type="entry name" value="Sugar_transporter_CS"/>
</dbReference>
<feature type="transmembrane region" description="Helical" evidence="6">
    <location>
        <begin position="51"/>
        <end position="71"/>
    </location>
</feature>
<dbReference type="GeneID" id="25303612"/>
<evidence type="ECO:0000313" key="9">
    <source>
        <dbReference type="Proteomes" id="UP000053029"/>
    </source>
</evidence>
<dbReference type="InterPro" id="IPR053791">
    <property type="entry name" value="MFS_Tri12-like"/>
</dbReference>
<feature type="transmembrane region" description="Helical" evidence="6">
    <location>
        <begin position="212"/>
        <end position="230"/>
    </location>
</feature>
<feature type="transmembrane region" description="Helical" evidence="6">
    <location>
        <begin position="121"/>
        <end position="139"/>
    </location>
</feature>
<dbReference type="RefSeq" id="XP_013284907.1">
    <property type="nucleotide sequence ID" value="XM_013429453.1"/>
</dbReference>
<feature type="transmembrane region" description="Helical" evidence="6">
    <location>
        <begin position="413"/>
        <end position="440"/>
    </location>
</feature>
<feature type="transmembrane region" description="Helical" evidence="6">
    <location>
        <begin position="145"/>
        <end position="165"/>
    </location>
</feature>
<evidence type="ECO:0000256" key="5">
    <source>
        <dbReference type="ARBA" id="ARBA00023136"/>
    </source>
</evidence>
<feature type="transmembrane region" description="Helical" evidence="6">
    <location>
        <begin position="388"/>
        <end position="407"/>
    </location>
</feature>
<evidence type="ECO:0000256" key="3">
    <source>
        <dbReference type="ARBA" id="ARBA00022692"/>
    </source>
</evidence>
<evidence type="ECO:0000313" key="8">
    <source>
        <dbReference type="EMBL" id="KIW81099.1"/>
    </source>
</evidence>
<dbReference type="Proteomes" id="UP000053029">
    <property type="component" value="Unassembled WGS sequence"/>
</dbReference>
<dbReference type="PROSITE" id="PS50850">
    <property type="entry name" value="MFS"/>
    <property type="match status" value="1"/>
</dbReference>
<dbReference type="SUPFAM" id="SSF103473">
    <property type="entry name" value="MFS general substrate transporter"/>
    <property type="match status" value="1"/>
</dbReference>